<protein>
    <submittedName>
        <fullName evidence="1">Uncharacterized protein</fullName>
    </submittedName>
</protein>
<name>A0A645FZL7_9ZZZZ</name>
<reference evidence="1" key="1">
    <citation type="submission" date="2019-08" db="EMBL/GenBank/DDBJ databases">
        <authorList>
            <person name="Kucharzyk K."/>
            <person name="Murdoch R.W."/>
            <person name="Higgins S."/>
            <person name="Loffler F."/>
        </authorList>
    </citation>
    <scope>NUCLEOTIDE SEQUENCE</scope>
</reference>
<dbReference type="AlphaFoldDB" id="A0A645FZL7"/>
<accession>A0A645FZL7</accession>
<sequence length="112" mass="13105">MKYIVSDLAERVKERGLAPEASFRIVFFTENQMLKNIRDYTAYFFPNARVDVPEGRRLVPEALSGEPAFVYGERRPVDGADLRWREKRARNGKRGDEIRFYSAECGFPVRRE</sequence>
<organism evidence="1">
    <name type="scientific">bioreactor metagenome</name>
    <dbReference type="NCBI Taxonomy" id="1076179"/>
    <lineage>
        <taxon>unclassified sequences</taxon>
        <taxon>metagenomes</taxon>
        <taxon>ecological metagenomes</taxon>
    </lineage>
</organism>
<evidence type="ECO:0000313" key="1">
    <source>
        <dbReference type="EMBL" id="MPN20008.1"/>
    </source>
</evidence>
<comment type="caution">
    <text evidence="1">The sequence shown here is derived from an EMBL/GenBank/DDBJ whole genome shotgun (WGS) entry which is preliminary data.</text>
</comment>
<proteinExistence type="predicted"/>
<dbReference type="EMBL" id="VSSQ01067662">
    <property type="protein sequence ID" value="MPN20008.1"/>
    <property type="molecule type" value="Genomic_DNA"/>
</dbReference>
<gene>
    <name evidence="1" type="ORF">SDC9_167384</name>
</gene>